<evidence type="ECO:0000313" key="2">
    <source>
        <dbReference type="Proteomes" id="UP000006502"/>
    </source>
</evidence>
<dbReference type="AlphaFoldDB" id="I7B9T9"/>
<name>I7B9T9_MYCHA</name>
<proteinExistence type="predicted"/>
<protein>
    <submittedName>
        <fullName evidence="1">Uncharacterized protein</fullName>
    </submittedName>
</protein>
<dbReference type="Proteomes" id="UP000006502">
    <property type="component" value="Chromosome"/>
</dbReference>
<dbReference type="KEGG" id="mhl:MHLP_02250"/>
<dbReference type="HOGENOM" id="CLU_2683913_0_0_14"/>
<reference evidence="1 2" key="1">
    <citation type="journal article" date="2012" name="J. Bacteriol.">
        <title>Genome Sequence of "Candidatus Mycoplasma haemolamae" Strain Purdue, a Red Blood Cell Pathogen of Alpacas (Vicugna pacos) and Llamas (Lama glama).</title>
        <authorList>
            <person name="Guimaraes A.M."/>
            <person name="Toth B."/>
            <person name="Santos A.P."/>
            <person name="do Nascimento N.C."/>
            <person name="Kritchevsky J.E."/>
            <person name="Messick J.B."/>
        </authorList>
    </citation>
    <scope>NUCLEOTIDE SEQUENCE [LARGE SCALE GENOMIC DNA]</scope>
    <source>
        <strain evidence="1 2">Purdue</strain>
    </source>
</reference>
<sequence length="74" mass="8292">MIFSRSSIKSSGVTFWGLSSWNLTTRVNLDLTSLKKEIKSLDSRPSSTWSLPKNELTVWLSCDLSKGSMLPLDL</sequence>
<organism evidence="1 2">
    <name type="scientific">Mycoplasma haematolamae (strain Purdue)</name>
    <dbReference type="NCBI Taxonomy" id="1212765"/>
    <lineage>
        <taxon>Bacteria</taxon>
        <taxon>Bacillati</taxon>
        <taxon>Mycoplasmatota</taxon>
        <taxon>Mollicutes</taxon>
        <taxon>Mycoplasmataceae</taxon>
        <taxon>Mycoplasma</taxon>
    </lineage>
</organism>
<evidence type="ECO:0000313" key="1">
    <source>
        <dbReference type="EMBL" id="AFO52030.1"/>
    </source>
</evidence>
<reference evidence="2" key="2">
    <citation type="submission" date="2012-07" db="EMBL/GenBank/DDBJ databases">
        <title>Complete genome sequence of 'Candidatus Mycoplasma haemolamae'.</title>
        <authorList>
            <person name="Guimaraes A.M.S."/>
            <person name="Toth B."/>
            <person name="Santos A.P."/>
            <person name="Nascimento N.C."/>
            <person name="Sojka J.E."/>
            <person name="Messick J.B."/>
        </authorList>
    </citation>
    <scope>NUCLEOTIDE SEQUENCE [LARGE SCALE GENOMIC DNA]</scope>
    <source>
        <strain evidence="2">Purdue</strain>
    </source>
</reference>
<keyword evidence="2" id="KW-1185">Reference proteome</keyword>
<gene>
    <name evidence="1" type="ordered locus">MHLP_02250</name>
</gene>
<accession>I7B9T9</accession>
<dbReference type="EMBL" id="CP003731">
    <property type="protein sequence ID" value="AFO52030.1"/>
    <property type="molecule type" value="Genomic_DNA"/>
</dbReference>